<reference evidence="2" key="1">
    <citation type="submission" date="2017-05" db="EMBL/GenBank/DDBJ databases">
        <authorList>
            <person name="Barney B.M."/>
        </authorList>
    </citation>
    <scope>NUCLEOTIDE SEQUENCE [LARGE SCALE GENOMIC DNA]</scope>
    <source>
        <strain evidence="2">PSBB022</strain>
    </source>
</reference>
<dbReference type="EMBL" id="NHNI01000001">
    <property type="protein sequence ID" value="OZY86072.1"/>
    <property type="molecule type" value="Genomic_DNA"/>
</dbReference>
<proteinExistence type="predicted"/>
<dbReference type="AlphaFoldDB" id="A0A266Q8A3"/>
<protein>
    <submittedName>
        <fullName evidence="1">Uncharacterized protein</fullName>
    </submittedName>
</protein>
<name>A0A266Q8A3_9GAMM</name>
<dbReference type="Proteomes" id="UP000216101">
    <property type="component" value="Unassembled WGS sequence"/>
</dbReference>
<evidence type="ECO:0000313" key="1">
    <source>
        <dbReference type="EMBL" id="OZY86072.1"/>
    </source>
</evidence>
<sequence>MLIENTILGLAVIFIMRVPNTLAITALQDEPYLYGKNTKVSDDWFALNLRLRMTDAPKRIEIQKLSSKSMFLINPDRDSIEILRGNFFGLRLPI</sequence>
<accession>A0A266Q8A3</accession>
<evidence type="ECO:0000313" key="2">
    <source>
        <dbReference type="Proteomes" id="UP000216101"/>
    </source>
</evidence>
<gene>
    <name evidence="1" type="ORF">CBP51_03305</name>
</gene>
<organism evidence="1 2">
    <name type="scientific">Cellvibrio mixtus</name>
    <dbReference type="NCBI Taxonomy" id="39650"/>
    <lineage>
        <taxon>Bacteria</taxon>
        <taxon>Pseudomonadati</taxon>
        <taxon>Pseudomonadota</taxon>
        <taxon>Gammaproteobacteria</taxon>
        <taxon>Cellvibrionales</taxon>
        <taxon>Cellvibrionaceae</taxon>
        <taxon>Cellvibrio</taxon>
    </lineage>
</organism>
<comment type="caution">
    <text evidence="1">The sequence shown here is derived from an EMBL/GenBank/DDBJ whole genome shotgun (WGS) entry which is preliminary data.</text>
</comment>
<keyword evidence="2" id="KW-1185">Reference proteome</keyword>